<organism evidence="2 3">
    <name type="scientific">Aduncisulcus paluster</name>
    <dbReference type="NCBI Taxonomy" id="2918883"/>
    <lineage>
        <taxon>Eukaryota</taxon>
        <taxon>Metamonada</taxon>
        <taxon>Carpediemonas-like organisms</taxon>
        <taxon>Aduncisulcus</taxon>
    </lineage>
</organism>
<reference evidence="2" key="1">
    <citation type="submission" date="2022-03" db="EMBL/GenBank/DDBJ databases">
        <title>Draft genome sequence of Aduncisulcus paluster, a free-living microaerophilic Fornicata.</title>
        <authorList>
            <person name="Yuyama I."/>
            <person name="Kume K."/>
            <person name="Tamura T."/>
            <person name="Inagaki Y."/>
            <person name="Hashimoto T."/>
        </authorList>
    </citation>
    <scope>NUCLEOTIDE SEQUENCE</scope>
    <source>
        <strain evidence="2">NY0171</strain>
    </source>
</reference>
<keyword evidence="3" id="KW-1185">Reference proteome</keyword>
<comment type="caution">
    <text evidence="2">The sequence shown here is derived from an EMBL/GenBank/DDBJ whole genome shotgun (WGS) entry which is preliminary data.</text>
</comment>
<evidence type="ECO:0000256" key="1">
    <source>
        <dbReference type="SAM" id="MobiDB-lite"/>
    </source>
</evidence>
<dbReference type="EMBL" id="BQXS01007497">
    <property type="protein sequence ID" value="GKT27895.1"/>
    <property type="molecule type" value="Genomic_DNA"/>
</dbReference>
<feature type="region of interest" description="Disordered" evidence="1">
    <location>
        <begin position="1"/>
        <end position="22"/>
    </location>
</feature>
<feature type="non-terminal residue" evidence="2">
    <location>
        <position position="1"/>
    </location>
</feature>
<evidence type="ECO:0000313" key="2">
    <source>
        <dbReference type="EMBL" id="GKT27895.1"/>
    </source>
</evidence>
<dbReference type="Proteomes" id="UP001057375">
    <property type="component" value="Unassembled WGS sequence"/>
</dbReference>
<evidence type="ECO:0000313" key="3">
    <source>
        <dbReference type="Proteomes" id="UP001057375"/>
    </source>
</evidence>
<proteinExistence type="predicted"/>
<sequence length="78" mass="8532">GTQDIPQNHHHSGGQLRVGGLCGKKHARQEVGRLDQSAERRIAVNKMYLAILVTKAALLIMEGLGKCTQQKPPKPHKS</sequence>
<protein>
    <submittedName>
        <fullName evidence="2">Uncharacterized protein</fullName>
    </submittedName>
</protein>
<gene>
    <name evidence="2" type="ORF">ADUPG1_004811</name>
</gene>
<name>A0ABQ5K5T7_9EUKA</name>
<accession>A0ABQ5K5T7</accession>